<protein>
    <submittedName>
        <fullName evidence="3">Uncharacterized protein</fullName>
    </submittedName>
</protein>
<feature type="compositionally biased region" description="Pro residues" evidence="1">
    <location>
        <begin position="103"/>
        <end position="114"/>
    </location>
</feature>
<feature type="region of interest" description="Disordered" evidence="1">
    <location>
        <begin position="98"/>
        <end position="122"/>
    </location>
</feature>
<dbReference type="RefSeq" id="YP_009010555.1">
    <property type="nucleotide sequence ID" value="NC_023613.1"/>
</dbReference>
<evidence type="ECO:0000256" key="2">
    <source>
        <dbReference type="SAM" id="Phobius"/>
    </source>
</evidence>
<keyword evidence="2" id="KW-0472">Membrane</keyword>
<reference evidence="3 4" key="1">
    <citation type="journal article" date="2013" name="Arch. Virol.">
        <title>Complete genome sequence of invertebrate iridovirus IIV-25 isolated from a blackfly larva.</title>
        <authorList>
            <person name="Piegu B."/>
            <person name="Guizard S."/>
            <person name="Spears T."/>
            <person name="Cruaud C."/>
            <person name="Couloux A."/>
            <person name="Bideshi D.K."/>
            <person name="Federici B.A."/>
            <person name="Bigot Y."/>
        </authorList>
    </citation>
    <scope>NUCLEOTIDE SEQUENCE [LARGE SCALE GENOMIC DNA]</scope>
</reference>
<evidence type="ECO:0000313" key="4">
    <source>
        <dbReference type="Proteomes" id="UP000097612"/>
    </source>
</evidence>
<keyword evidence="4" id="KW-1185">Reference proteome</keyword>
<dbReference type="EMBL" id="HF920635">
    <property type="protein sequence ID" value="CCV02040.1"/>
    <property type="molecule type" value="Genomic_DNA"/>
</dbReference>
<dbReference type="GeneID" id="18501394"/>
<gene>
    <name evidence="3" type="primary">022L</name>
    <name evidence="3" type="ORF">IIV25_022L</name>
</gene>
<dbReference type="KEGG" id="vg:18501394"/>
<dbReference type="Proteomes" id="UP000097612">
    <property type="component" value="Segment"/>
</dbReference>
<accession>W8W2E0</accession>
<dbReference type="OrthoDB" id="19010at10239"/>
<sequence length="187" mass="21534">MDTGTKTYQIDKHKQLIPLNGSTVNFSCFFEIKSKDKKPFNLAVVEQGEIKPKQYKLVDDGYINGQIESDGQLKSYFLVLKSQQPCECNVRIVLKPKENSQPPQQPLPPQPPQQPFSRSTQYPQEDEVDQTLALKLQTPESYFQMKYIVGISVAIVIVYLLYKYRKSIFGRWATRDSIMRDISSVSF</sequence>
<evidence type="ECO:0000313" key="3">
    <source>
        <dbReference type="EMBL" id="CCV02040.1"/>
    </source>
</evidence>
<organism evidence="3 4">
    <name type="scientific">Invertebrate iridovirus 25</name>
    <dbReference type="NCBI Taxonomy" id="1301280"/>
    <lineage>
        <taxon>Viruses</taxon>
        <taxon>Varidnaviria</taxon>
        <taxon>Bamfordvirae</taxon>
        <taxon>Nucleocytoviricota</taxon>
        <taxon>Megaviricetes</taxon>
        <taxon>Pimascovirales</taxon>
        <taxon>Pimascovirales incertae sedis</taxon>
        <taxon>Iridoviridae</taxon>
        <taxon>Betairidovirinae</taxon>
        <taxon>Chloriridovirus</taxon>
        <taxon>Chloriridovirus simulium2</taxon>
    </lineage>
</organism>
<evidence type="ECO:0000256" key="1">
    <source>
        <dbReference type="SAM" id="MobiDB-lite"/>
    </source>
</evidence>
<feature type="transmembrane region" description="Helical" evidence="2">
    <location>
        <begin position="145"/>
        <end position="162"/>
    </location>
</feature>
<name>W8W2E0_9VIRU</name>
<proteinExistence type="predicted"/>
<keyword evidence="2" id="KW-0812">Transmembrane</keyword>
<keyword evidence="2" id="KW-1133">Transmembrane helix</keyword>